<sequence>NDLKNSYPNLSITHLIVDTRYDPPEDWHIIGMEKK</sequence>
<evidence type="ECO:0000313" key="1">
    <source>
        <dbReference type="EMBL" id="GAI24339.1"/>
    </source>
</evidence>
<comment type="caution">
    <text evidence="1">The sequence shown here is derived from an EMBL/GenBank/DDBJ whole genome shotgun (WGS) entry which is preliminary data.</text>
</comment>
<feature type="non-terminal residue" evidence="1">
    <location>
        <position position="1"/>
    </location>
</feature>
<protein>
    <submittedName>
        <fullName evidence="1">Uncharacterized protein</fullName>
    </submittedName>
</protein>
<dbReference type="AlphaFoldDB" id="X1P0A5"/>
<reference evidence="1" key="1">
    <citation type="journal article" date="2014" name="Front. Microbiol.">
        <title>High frequency of phylogenetically diverse reductive dehalogenase-homologous genes in deep subseafloor sedimentary metagenomes.</title>
        <authorList>
            <person name="Kawai M."/>
            <person name="Futagami T."/>
            <person name="Toyoda A."/>
            <person name="Takaki Y."/>
            <person name="Nishi S."/>
            <person name="Hori S."/>
            <person name="Arai W."/>
            <person name="Tsubouchi T."/>
            <person name="Morono Y."/>
            <person name="Uchiyama I."/>
            <person name="Ito T."/>
            <person name="Fujiyama A."/>
            <person name="Inagaki F."/>
            <person name="Takami H."/>
        </authorList>
    </citation>
    <scope>NUCLEOTIDE SEQUENCE</scope>
    <source>
        <strain evidence="1">Expedition CK06-06</strain>
    </source>
</reference>
<accession>X1P0A5</accession>
<dbReference type="EMBL" id="BARV01020168">
    <property type="protein sequence ID" value="GAI24339.1"/>
    <property type="molecule type" value="Genomic_DNA"/>
</dbReference>
<proteinExistence type="predicted"/>
<organism evidence="1">
    <name type="scientific">marine sediment metagenome</name>
    <dbReference type="NCBI Taxonomy" id="412755"/>
    <lineage>
        <taxon>unclassified sequences</taxon>
        <taxon>metagenomes</taxon>
        <taxon>ecological metagenomes</taxon>
    </lineage>
</organism>
<gene>
    <name evidence="1" type="ORF">S06H3_33734</name>
</gene>
<name>X1P0A5_9ZZZZ</name>